<organism evidence="4 5">
    <name type="scientific">Mycolicibacterium agri</name>
    <name type="common">Mycobacterium agri</name>
    <dbReference type="NCBI Taxonomy" id="36811"/>
    <lineage>
        <taxon>Bacteria</taxon>
        <taxon>Bacillati</taxon>
        <taxon>Actinomycetota</taxon>
        <taxon>Actinomycetes</taxon>
        <taxon>Mycobacteriales</taxon>
        <taxon>Mycobacteriaceae</taxon>
        <taxon>Mycolicibacterium</taxon>
    </lineage>
</organism>
<dbReference type="InterPro" id="IPR008613">
    <property type="entry name" value="Excalibur_Ca-bd_domain"/>
</dbReference>
<dbReference type="AlphaFoldDB" id="A0A2A7MQE5"/>
<feature type="signal peptide" evidence="1">
    <location>
        <begin position="1"/>
        <end position="26"/>
    </location>
</feature>
<keyword evidence="5" id="KW-1185">Reference proteome</keyword>
<dbReference type="Proteomes" id="UP000465302">
    <property type="component" value="Unassembled WGS sequence"/>
</dbReference>
<evidence type="ECO:0000313" key="6">
    <source>
        <dbReference type="Proteomes" id="UP000465302"/>
    </source>
</evidence>
<evidence type="ECO:0000313" key="5">
    <source>
        <dbReference type="Proteomes" id="UP000220914"/>
    </source>
</evidence>
<dbReference type="EMBL" id="BLKS01000001">
    <property type="protein sequence ID" value="GFG52957.1"/>
    <property type="molecule type" value="Genomic_DNA"/>
</dbReference>
<dbReference type="OrthoDB" id="4337778at2"/>
<dbReference type="Proteomes" id="UP000220914">
    <property type="component" value="Unassembled WGS sequence"/>
</dbReference>
<proteinExistence type="predicted"/>
<feature type="chain" id="PRO_5033300223" evidence="1">
    <location>
        <begin position="27"/>
        <end position="65"/>
    </location>
</feature>
<sequence length="65" mass="6734">MLIRAALVALALAAIGTLAPTVTATAAPYSNCSEAKANNDCDIPSDSPYYQAKLDRDQDGIGCEC</sequence>
<protein>
    <submittedName>
        <fullName evidence="4">Calcium-binding protein</fullName>
    </submittedName>
</protein>
<gene>
    <name evidence="4" type="ORF">CQY20_30185</name>
    <name evidence="3" type="ORF">MAGR_43980</name>
</gene>
<keyword evidence="1" id="KW-0732">Signal</keyword>
<feature type="domain" description="Excalibur calcium-binding" evidence="2">
    <location>
        <begin position="28"/>
        <end position="64"/>
    </location>
</feature>
<dbReference type="EMBL" id="PDCP01000105">
    <property type="protein sequence ID" value="PEG33551.1"/>
    <property type="molecule type" value="Genomic_DNA"/>
</dbReference>
<reference evidence="3" key="3">
    <citation type="submission" date="2020-02" db="EMBL/GenBank/DDBJ databases">
        <authorList>
            <person name="Matsumoto Y."/>
            <person name="Motooka D."/>
            <person name="Nakamura S."/>
        </authorList>
    </citation>
    <scope>NUCLEOTIDE SEQUENCE</scope>
    <source>
        <strain evidence="3">JCM 6377</strain>
    </source>
</reference>
<comment type="caution">
    <text evidence="4">The sequence shown here is derived from an EMBL/GenBank/DDBJ whole genome shotgun (WGS) entry which is preliminary data.</text>
</comment>
<dbReference type="RefSeq" id="WP_097944461.1">
    <property type="nucleotide sequence ID" value="NZ_BLKS01000001.1"/>
</dbReference>
<reference evidence="3 6" key="2">
    <citation type="journal article" date="2019" name="Emerg. Microbes Infect.">
        <title>Comprehensive subspecies identification of 175 nontuberculous mycobacteria species based on 7547 genomic profiles.</title>
        <authorList>
            <person name="Matsumoto Y."/>
            <person name="Kinjo T."/>
            <person name="Motooka D."/>
            <person name="Nabeya D."/>
            <person name="Jung N."/>
            <person name="Uechi K."/>
            <person name="Horii T."/>
            <person name="Iida T."/>
            <person name="Fujita J."/>
            <person name="Nakamura S."/>
        </authorList>
    </citation>
    <scope>NUCLEOTIDE SEQUENCE [LARGE SCALE GENOMIC DNA]</scope>
    <source>
        <strain evidence="3 6">JCM 6377</strain>
    </source>
</reference>
<dbReference type="Pfam" id="PF05901">
    <property type="entry name" value="Excalibur"/>
    <property type="match status" value="1"/>
</dbReference>
<name>A0A2A7MQE5_MYCAG</name>
<accession>A0A2A7MQE5</accession>
<evidence type="ECO:0000259" key="2">
    <source>
        <dbReference type="SMART" id="SM00894"/>
    </source>
</evidence>
<reference evidence="4 5" key="1">
    <citation type="submission" date="2017-10" db="EMBL/GenBank/DDBJ databases">
        <title>The new phylogeny of genus Mycobacterium.</title>
        <authorList>
            <person name="Tortoli E."/>
            <person name="Trovato A."/>
            <person name="Cirillo D.M."/>
        </authorList>
    </citation>
    <scope>NUCLEOTIDE SEQUENCE [LARGE SCALE GENOMIC DNA]</scope>
    <source>
        <strain evidence="4 5">CCUG37673</strain>
    </source>
</reference>
<evidence type="ECO:0000313" key="3">
    <source>
        <dbReference type="EMBL" id="GFG52957.1"/>
    </source>
</evidence>
<dbReference type="SMART" id="SM00894">
    <property type="entry name" value="Excalibur"/>
    <property type="match status" value="1"/>
</dbReference>
<evidence type="ECO:0000256" key="1">
    <source>
        <dbReference type="SAM" id="SignalP"/>
    </source>
</evidence>
<evidence type="ECO:0000313" key="4">
    <source>
        <dbReference type="EMBL" id="PEG33551.1"/>
    </source>
</evidence>